<keyword evidence="2" id="KW-0119">Carbohydrate metabolism</keyword>
<evidence type="ECO:0000256" key="2">
    <source>
        <dbReference type="ARBA" id="ARBA00023277"/>
    </source>
</evidence>
<evidence type="ECO:0000313" key="5">
    <source>
        <dbReference type="EMBL" id="MBC5680547.1"/>
    </source>
</evidence>
<organism evidence="5 6">
    <name type="scientific">Lachnospira hominis</name>
    <name type="common">ex Liu et al. 2021</name>
    <dbReference type="NCBI Taxonomy" id="2763051"/>
    <lineage>
        <taxon>Bacteria</taxon>
        <taxon>Bacillati</taxon>
        <taxon>Bacillota</taxon>
        <taxon>Clostridia</taxon>
        <taxon>Lachnospirales</taxon>
        <taxon>Lachnospiraceae</taxon>
        <taxon>Lachnospira</taxon>
    </lineage>
</organism>
<proteinExistence type="predicted"/>
<gene>
    <name evidence="5" type="ORF">H8S01_06170</name>
</gene>
<keyword evidence="6" id="KW-1185">Reference proteome</keyword>
<feature type="transmembrane region" description="Helical" evidence="3">
    <location>
        <begin position="361"/>
        <end position="378"/>
    </location>
</feature>
<feature type="transmembrane region" description="Helical" evidence="3">
    <location>
        <begin position="413"/>
        <end position="431"/>
    </location>
</feature>
<comment type="caution">
    <text evidence="5">The sequence shown here is derived from an EMBL/GenBank/DDBJ whole genome shotgun (WGS) entry which is preliminary data.</text>
</comment>
<feature type="domain" description="NAD-dependent epimerase/dehydratase" evidence="4">
    <location>
        <begin position="3"/>
        <end position="230"/>
    </location>
</feature>
<evidence type="ECO:0000259" key="4">
    <source>
        <dbReference type="Pfam" id="PF01370"/>
    </source>
</evidence>
<dbReference type="Pfam" id="PF01370">
    <property type="entry name" value="Epimerase"/>
    <property type="match status" value="1"/>
</dbReference>
<name>A0ABR7FZD3_9FIRM</name>
<dbReference type="RefSeq" id="WP_186836564.1">
    <property type="nucleotide sequence ID" value="NZ_JACOPD010000004.1"/>
</dbReference>
<keyword evidence="3" id="KW-0812">Transmembrane</keyword>
<dbReference type="InterPro" id="IPR001509">
    <property type="entry name" value="Epimerase_deHydtase"/>
</dbReference>
<feature type="transmembrane region" description="Helical" evidence="3">
    <location>
        <begin position="384"/>
        <end position="401"/>
    </location>
</feature>
<evidence type="ECO:0000256" key="1">
    <source>
        <dbReference type="ARBA" id="ARBA00022857"/>
    </source>
</evidence>
<dbReference type="InterPro" id="IPR036291">
    <property type="entry name" value="NAD(P)-bd_dom_sf"/>
</dbReference>
<keyword evidence="3" id="KW-0472">Membrane</keyword>
<reference evidence="5 6" key="1">
    <citation type="submission" date="2020-08" db="EMBL/GenBank/DDBJ databases">
        <title>Genome public.</title>
        <authorList>
            <person name="Liu C."/>
            <person name="Sun Q."/>
        </authorList>
    </citation>
    <scope>NUCLEOTIDE SEQUENCE [LARGE SCALE GENOMIC DNA]</scope>
    <source>
        <strain evidence="5 6">NSJ-43</strain>
    </source>
</reference>
<dbReference type="Proteomes" id="UP000628463">
    <property type="component" value="Unassembled WGS sequence"/>
</dbReference>
<sequence length="739" mass="84142">MRVLIVGAFGTVTSAIIRKFGKEGARIYALTGGKNSENRYKKVYEQYDFSYDNNCIKEVFESVNPDVTIFTGAFDSNFEWSSGYSEMVKFGAGLYNCLNAFSFLNHGRFIFLSSNEVNGFDESTYKEILHSQRPLESGAIRTYARVYKASALKNGEDICSNYRKTTGSDVIALRIEELSFETKKPEEAVDTCTRMCSELLRENSITKESEKYSPIYITDVVEALYKLVNKDLLKYGLYRIHSDSSITQNELAELINTSFDTQVSIKENISDISSNDDIHDMSEEIEVKIFKDAKSCAQQIIKNIKNNRSVFASGSTVTEKFSKRIAQYFKGMLVALIPFIENMVIFIPFFMINNRTTGSTYFARLDCYLIYVLIFAMVYGQQQALFSSILAVCGYFFRQMYSRTGFEIMLDYNTYVWIAQLVILGLSVGYLRDQLNSLKADKEDEVGYLDSRLKDIEDINIINAKLKDELETQVINQSDSLGKIFEITSTLDKDEPEEVFFHAAEVVSKLMDCKEVAIYNVSNRNFARLMAFTSHNAKKLGNSIEYTKYTEMYETLKRGDVYINRKLEKDYPLMAAAIMAEESISSIVMLWDISWEQMNLAQSNRLRVVSYMIQNAVLKANRYIEMIENERYVEGTRLLETQAFKKLLDAFTNARKRGLADCSIIKINPGTKDVKEASIDLQKNFRNSDYLGSLDDGYLYVLLANTNNADAGFVTGRIKDAGYSYEMIDGDVDGGAYGD</sequence>
<dbReference type="EMBL" id="JACOPD010000004">
    <property type="protein sequence ID" value="MBC5680547.1"/>
    <property type="molecule type" value="Genomic_DNA"/>
</dbReference>
<evidence type="ECO:0000313" key="6">
    <source>
        <dbReference type="Proteomes" id="UP000628463"/>
    </source>
</evidence>
<keyword evidence="1" id="KW-0521">NADP</keyword>
<dbReference type="Gene3D" id="3.40.50.720">
    <property type="entry name" value="NAD(P)-binding Rossmann-like Domain"/>
    <property type="match status" value="1"/>
</dbReference>
<evidence type="ECO:0000256" key="3">
    <source>
        <dbReference type="SAM" id="Phobius"/>
    </source>
</evidence>
<feature type="transmembrane region" description="Helical" evidence="3">
    <location>
        <begin position="328"/>
        <end position="349"/>
    </location>
</feature>
<keyword evidence="3" id="KW-1133">Transmembrane helix</keyword>
<protein>
    <submittedName>
        <fullName evidence="5">NAD(P)-dependent oxidoreductase</fullName>
    </submittedName>
</protein>
<dbReference type="PANTHER" id="PTHR43103">
    <property type="entry name" value="NUCLEOSIDE-DIPHOSPHATE-SUGAR EPIMERASE"/>
    <property type="match status" value="1"/>
</dbReference>
<dbReference type="PANTHER" id="PTHR43103:SF3">
    <property type="entry name" value="ADP-L-GLYCERO-D-MANNO-HEPTOSE-6-EPIMERASE"/>
    <property type="match status" value="1"/>
</dbReference>
<accession>A0ABR7FZD3</accession>
<dbReference type="SUPFAM" id="SSF51735">
    <property type="entry name" value="NAD(P)-binding Rossmann-fold domains"/>
    <property type="match status" value="1"/>
</dbReference>